<evidence type="ECO:0000313" key="4">
    <source>
        <dbReference type="EMBL" id="WZN63822.1"/>
    </source>
</evidence>
<dbReference type="InterPro" id="IPR004147">
    <property type="entry name" value="ABC1_dom"/>
</dbReference>
<dbReference type="Pfam" id="PF03109">
    <property type="entry name" value="ABC1"/>
    <property type="match status" value="1"/>
</dbReference>
<dbReference type="CDD" id="cd05121">
    <property type="entry name" value="ABC1_ADCK3-like"/>
    <property type="match status" value="1"/>
</dbReference>
<protein>
    <submittedName>
        <fullName evidence="4">ABC1 domain-containing protein</fullName>
    </submittedName>
</protein>
<dbReference type="PANTHER" id="PTHR10566:SF118">
    <property type="entry name" value="PROTEIN KINASE DOMAIN-CONTAINING PROTEIN"/>
    <property type="match status" value="1"/>
</dbReference>
<dbReference type="EMBL" id="CP151508">
    <property type="protein sequence ID" value="WZN63822.1"/>
    <property type="molecule type" value="Genomic_DNA"/>
</dbReference>
<dbReference type="PROSITE" id="PS50011">
    <property type="entry name" value="PROTEIN_KINASE_DOM"/>
    <property type="match status" value="1"/>
</dbReference>
<accession>A0AAX4PC65</accession>
<evidence type="ECO:0000313" key="5">
    <source>
        <dbReference type="Proteomes" id="UP001472866"/>
    </source>
</evidence>
<dbReference type="AlphaFoldDB" id="A0AAX4PC65"/>
<feature type="domain" description="Protein kinase" evidence="3">
    <location>
        <begin position="306"/>
        <end position="694"/>
    </location>
</feature>
<dbReference type="InterPro" id="IPR000719">
    <property type="entry name" value="Prot_kinase_dom"/>
</dbReference>
<sequence length="903" mass="96943">MVLAMRATGAKGLGLPPRTAGLGSRRSSRASRETRLRAGAAVGDLLDQLEVVGTLRELPRSAEALVASAVDAVPLPSEGLEEGWGLELLREVLLQAAFKVASYAPEGSLPDWDVVERTLAAIASATPHYTPIGIVSSFSLLLGAMAFASLNEVDGGSDEWSRLAAEEGEEEPEELKIYDPEVAKSYFLRRPSRLIRRGWRSSLLLGAWSAKLIMDAKLGRRPQDDEEKKLALDCARASELKEILIKLGPTYVKLGQVLSSRQDLLPAGYVQTLQALQDQVPPFSDSIARRMVSRELGPSAASRIEYIKESPVASASLGQVYECVDRETGARVAVKVQRPGALAAVSLDVAIIRLLGPILYKINDPEGNLDAKGLVDEWGKRFVDELDYTLEARNAAEFQKAMDERRDALGDSVFAPKVERGLSSRRILTAEWVVGRRIDAVGTSSGRICAITLAAYLAMLLETGCLHVDPHPGNLLVTDDDRVCILDWGLVTTVTKAQQEAILEFIAHLVSGNFDKIDKDLATMGFVPPEKINALNDAKLTRAIGVLFEAAAAGGGATGFRKELGFTQSDEELRALGKDIRKIKGKNKKETELLRRDAFIEMTGGSNSKVAQLSRDLEATQKAYGNIFTIPSYFAYILRAFSVLEGIGLASDGEYSLAQEAFPFVARRLLTDRSESSRRALFQLLYKDGTRMSVEKAKQLAEAFSTYSVTMSPRGVAAEEGNSTGLPVAVKEGLRVAFDPEGGPLQDVIFKEAARLAGATAASALEGSLALAFEEGGLLERQHSLQKASPLGELPLPPTPFEVWQGVVQPALESVASAGGTDEDATEIVRILSEAAPMTGGEPGSSTPALPELPSPEVAREALDLAIELAPGIAVSAARFGSSLLADAADRVGSAVTERQENQ</sequence>
<dbReference type="SMART" id="SM00220">
    <property type="entry name" value="S_TKc"/>
    <property type="match status" value="1"/>
</dbReference>
<gene>
    <name evidence="4" type="ORF">HKI87_08g53750</name>
</gene>
<organism evidence="4 5">
    <name type="scientific">Chloropicon roscoffensis</name>
    <dbReference type="NCBI Taxonomy" id="1461544"/>
    <lineage>
        <taxon>Eukaryota</taxon>
        <taxon>Viridiplantae</taxon>
        <taxon>Chlorophyta</taxon>
        <taxon>Chloropicophyceae</taxon>
        <taxon>Chloropicales</taxon>
        <taxon>Chloropicaceae</taxon>
        <taxon>Chloropicon</taxon>
    </lineage>
</organism>
<reference evidence="4 5" key="1">
    <citation type="submission" date="2024-03" db="EMBL/GenBank/DDBJ databases">
        <title>Complete genome sequence of the green alga Chloropicon roscoffensis RCC1871.</title>
        <authorList>
            <person name="Lemieux C."/>
            <person name="Pombert J.-F."/>
            <person name="Otis C."/>
            <person name="Turmel M."/>
        </authorList>
    </citation>
    <scope>NUCLEOTIDE SEQUENCE [LARGE SCALE GENOMIC DNA]</scope>
    <source>
        <strain evidence="4 5">RCC1871</strain>
    </source>
</reference>
<dbReference type="GO" id="GO:0004672">
    <property type="term" value="F:protein kinase activity"/>
    <property type="evidence" value="ECO:0007669"/>
    <property type="project" value="InterPro"/>
</dbReference>
<name>A0AAX4PC65_9CHLO</name>
<dbReference type="Gene3D" id="1.10.510.10">
    <property type="entry name" value="Transferase(Phosphotransferase) domain 1"/>
    <property type="match status" value="1"/>
</dbReference>
<dbReference type="GO" id="GO:0005524">
    <property type="term" value="F:ATP binding"/>
    <property type="evidence" value="ECO:0007669"/>
    <property type="project" value="InterPro"/>
</dbReference>
<evidence type="ECO:0000256" key="2">
    <source>
        <dbReference type="SAM" id="MobiDB-lite"/>
    </source>
</evidence>
<dbReference type="InterPro" id="IPR050154">
    <property type="entry name" value="UbiB_kinase"/>
</dbReference>
<dbReference type="InterPro" id="IPR011009">
    <property type="entry name" value="Kinase-like_dom_sf"/>
</dbReference>
<evidence type="ECO:0000256" key="1">
    <source>
        <dbReference type="ARBA" id="ARBA00009670"/>
    </source>
</evidence>
<evidence type="ECO:0000259" key="3">
    <source>
        <dbReference type="PROSITE" id="PS50011"/>
    </source>
</evidence>
<keyword evidence="5" id="KW-1185">Reference proteome</keyword>
<dbReference type="SUPFAM" id="SSF56112">
    <property type="entry name" value="Protein kinase-like (PK-like)"/>
    <property type="match status" value="1"/>
</dbReference>
<comment type="similarity">
    <text evidence="1">Belongs to the protein kinase superfamily. ADCK protein kinase family.</text>
</comment>
<proteinExistence type="inferred from homology"/>
<feature type="region of interest" description="Disordered" evidence="2">
    <location>
        <begin position="14"/>
        <end position="33"/>
    </location>
</feature>
<dbReference type="Proteomes" id="UP001472866">
    <property type="component" value="Chromosome 08"/>
</dbReference>
<dbReference type="PANTHER" id="PTHR10566">
    <property type="entry name" value="CHAPERONE-ACTIVITY OF BC1 COMPLEX CABC1 -RELATED"/>
    <property type="match status" value="1"/>
</dbReference>